<dbReference type="NCBIfam" id="TIGR00011">
    <property type="entry name" value="YbaK_EbsC"/>
    <property type="match status" value="1"/>
</dbReference>
<dbReference type="EMBL" id="JBGMEK010000070">
    <property type="protein sequence ID" value="MFA0813091.1"/>
    <property type="molecule type" value="Genomic_DNA"/>
</dbReference>
<comment type="similarity">
    <text evidence="1 4">Belongs to the prolyl-tRNA editing family. YbaK/EbsC subfamily.</text>
</comment>
<dbReference type="Gene3D" id="3.90.960.10">
    <property type="entry name" value="YbaK/aminoacyl-tRNA synthetase-associated domain"/>
    <property type="match status" value="1"/>
</dbReference>
<dbReference type="CDD" id="cd00002">
    <property type="entry name" value="YbaK_deacylase"/>
    <property type="match status" value="1"/>
</dbReference>
<comment type="caution">
    <text evidence="6">The sequence shown here is derived from an EMBL/GenBank/DDBJ whole genome shotgun (WGS) entry which is preliminary data.</text>
</comment>
<dbReference type="RefSeq" id="WP_371840844.1">
    <property type="nucleotide sequence ID" value="NZ_JBGMEK010000070.1"/>
</dbReference>
<dbReference type="PANTHER" id="PTHR30411:SF0">
    <property type="entry name" value="CYS-TRNA(PRO)_CYS-TRNA(CYS) DEACYLASE YBAK"/>
    <property type="match status" value="1"/>
</dbReference>
<sequence length="155" mass="17030">MTPAIIVARKNKIDYRVHEYKFEASAELYGLEAAEKLGQSARRVFKTLVVVLDNKEFSVGVIPVSSMLSMKRIAVATGVKRAFMATKADVKRSTGYILGGVSPLGQKKPLKTFIDSSVMNFDTIYISAGRRGLELEINPNDLITLTNGVCVELCQ</sequence>
<reference evidence="6 7" key="1">
    <citation type="submission" date="2024-08" db="EMBL/GenBank/DDBJ databases">
        <authorList>
            <person name="Ishaq N."/>
        </authorList>
    </citation>
    <scope>NUCLEOTIDE SEQUENCE [LARGE SCALE GENOMIC DNA]</scope>
    <source>
        <strain evidence="6 7">DSM 18651</strain>
    </source>
</reference>
<dbReference type="InterPro" id="IPR007214">
    <property type="entry name" value="YbaK/aa-tRNA-synth-assoc-dom"/>
</dbReference>
<name>A0ABV4P3Z1_9GAMM</name>
<protein>
    <recommendedName>
        <fullName evidence="4">Cys-tRNA(Pro)/Cys-tRNA(Cys) deacylase</fullName>
        <ecNumber evidence="4">4.2.-.-</ecNumber>
    </recommendedName>
</protein>
<feature type="domain" description="YbaK/aminoacyl-tRNA synthetase-associated" evidence="5">
    <location>
        <begin position="32"/>
        <end position="144"/>
    </location>
</feature>
<dbReference type="InterPro" id="IPR004369">
    <property type="entry name" value="Prolyl-tRNA_editing_YbaK/EbsC"/>
</dbReference>
<keyword evidence="7" id="KW-1185">Reference proteome</keyword>
<evidence type="ECO:0000256" key="4">
    <source>
        <dbReference type="PIRNR" id="PIRNR006181"/>
    </source>
</evidence>
<keyword evidence="3 4" id="KW-0456">Lyase</keyword>
<evidence type="ECO:0000313" key="7">
    <source>
        <dbReference type="Proteomes" id="UP001569428"/>
    </source>
</evidence>
<dbReference type="Proteomes" id="UP001569428">
    <property type="component" value="Unassembled WGS sequence"/>
</dbReference>
<dbReference type="InterPro" id="IPR036754">
    <property type="entry name" value="YbaK/aa-tRNA-synt-asso_dom_sf"/>
</dbReference>
<evidence type="ECO:0000256" key="1">
    <source>
        <dbReference type="ARBA" id="ARBA00009798"/>
    </source>
</evidence>
<evidence type="ECO:0000313" key="6">
    <source>
        <dbReference type="EMBL" id="MFA0813091.1"/>
    </source>
</evidence>
<evidence type="ECO:0000256" key="2">
    <source>
        <dbReference type="ARBA" id="ARBA00022917"/>
    </source>
</evidence>
<dbReference type="EC" id="4.2.-.-" evidence="4"/>
<gene>
    <name evidence="6" type="primary">ybaK</name>
    <name evidence="6" type="ORF">ACCI49_19500</name>
</gene>
<dbReference type="Pfam" id="PF04073">
    <property type="entry name" value="tRNA_edit"/>
    <property type="match status" value="1"/>
</dbReference>
<dbReference type="SUPFAM" id="SSF55826">
    <property type="entry name" value="YbaK/ProRS associated domain"/>
    <property type="match status" value="1"/>
</dbReference>
<dbReference type="PANTHER" id="PTHR30411">
    <property type="entry name" value="CYTOPLASMIC PROTEIN"/>
    <property type="match status" value="1"/>
</dbReference>
<keyword evidence="2 4" id="KW-0648">Protein biosynthesis</keyword>
<dbReference type="PIRSF" id="PIRSF006181">
    <property type="entry name" value="EbsC_YbaK"/>
    <property type="match status" value="1"/>
</dbReference>
<evidence type="ECO:0000259" key="5">
    <source>
        <dbReference type="Pfam" id="PF04073"/>
    </source>
</evidence>
<accession>A0ABV4P3Z1</accession>
<evidence type="ECO:0000256" key="3">
    <source>
        <dbReference type="ARBA" id="ARBA00023239"/>
    </source>
</evidence>
<organism evidence="6 7">
    <name type="scientific">Microbulbifer epialgicus</name>
    <dbReference type="NCBI Taxonomy" id="393907"/>
    <lineage>
        <taxon>Bacteria</taxon>
        <taxon>Pseudomonadati</taxon>
        <taxon>Pseudomonadota</taxon>
        <taxon>Gammaproteobacteria</taxon>
        <taxon>Cellvibrionales</taxon>
        <taxon>Microbulbiferaceae</taxon>
        <taxon>Microbulbifer</taxon>
    </lineage>
</organism>
<proteinExistence type="inferred from homology"/>